<dbReference type="InterPro" id="IPR005901">
    <property type="entry name" value="GLPGLI"/>
</dbReference>
<dbReference type="Proteomes" id="UP000610746">
    <property type="component" value="Unassembled WGS sequence"/>
</dbReference>
<feature type="chain" id="PRO_5035177970" evidence="1">
    <location>
        <begin position="19"/>
        <end position="297"/>
    </location>
</feature>
<evidence type="ECO:0000313" key="3">
    <source>
        <dbReference type="Proteomes" id="UP000610746"/>
    </source>
</evidence>
<reference evidence="2" key="1">
    <citation type="submission" date="2020-05" db="EMBL/GenBank/DDBJ databases">
        <title>Genomic Encyclopedia of Type Strains, Phase IV (KMG-V): Genome sequencing to study the core and pangenomes of soil and plant-associated prokaryotes.</title>
        <authorList>
            <person name="Whitman W."/>
        </authorList>
    </citation>
    <scope>NUCLEOTIDE SEQUENCE</scope>
    <source>
        <strain evidence="2">16F</strain>
    </source>
</reference>
<protein>
    <submittedName>
        <fullName evidence="2">GLPGLI family protein</fullName>
    </submittedName>
</protein>
<dbReference type="NCBIfam" id="TIGR01200">
    <property type="entry name" value="GLPGLI"/>
    <property type="match status" value="1"/>
</dbReference>
<evidence type="ECO:0000256" key="1">
    <source>
        <dbReference type="SAM" id="SignalP"/>
    </source>
</evidence>
<accession>A0A8J8K9S6</accession>
<proteinExistence type="predicted"/>
<keyword evidence="1" id="KW-0732">Signal</keyword>
<name>A0A8J8K9S6_9FLAO</name>
<evidence type="ECO:0000313" key="2">
    <source>
        <dbReference type="EMBL" id="NRS93976.1"/>
    </source>
</evidence>
<comment type="caution">
    <text evidence="2">The sequence shown here is derived from an EMBL/GenBank/DDBJ whole genome shotgun (WGS) entry which is preliminary data.</text>
</comment>
<gene>
    <name evidence="2" type="ORF">HNQ03_003068</name>
</gene>
<keyword evidence="3" id="KW-1185">Reference proteome</keyword>
<dbReference type="Pfam" id="PF09697">
    <property type="entry name" value="Porph_ging"/>
    <property type="match status" value="1"/>
</dbReference>
<sequence>MKKYFILTLLAFSFIAQAQVTANRFFYELTYKPKKDSAKVEKVMMSLDITPEKSIFRDYTAIAQDSLLQIKVEAMQKAGVFKDLSKDYTMPKFSFKIDKAYPSMEMQFSEEVVNGRSTLYMAYKETPKFDWKIEAETMKIGEYKTQKATTKFGGRTWTAWFSKDIPFQDGPYKFSGLPGLIVKIEDADQNYSWELKGNRPVKDFVEYTYFQKLQSGGMPKTIDMDRAKFEDKIIEYKNDPFASVRGQMSKEVLAYKMPGSDKTVGEMVKEQEKMLKDLYSAVDNPIEMQAITTKKKK</sequence>
<feature type="signal peptide" evidence="1">
    <location>
        <begin position="1"/>
        <end position="18"/>
    </location>
</feature>
<dbReference type="AlphaFoldDB" id="A0A8J8K9S6"/>
<dbReference type="EMBL" id="JABSNO010000035">
    <property type="protein sequence ID" value="NRS93976.1"/>
    <property type="molecule type" value="Genomic_DNA"/>
</dbReference>
<dbReference type="RefSeq" id="WP_173780511.1">
    <property type="nucleotide sequence ID" value="NZ_JABSNO010000035.1"/>
</dbReference>
<organism evidence="2 3">
    <name type="scientific">Frigoriflavimonas asaccharolytica</name>
    <dbReference type="NCBI Taxonomy" id="2735899"/>
    <lineage>
        <taxon>Bacteria</taxon>
        <taxon>Pseudomonadati</taxon>
        <taxon>Bacteroidota</taxon>
        <taxon>Flavobacteriia</taxon>
        <taxon>Flavobacteriales</taxon>
        <taxon>Weeksellaceae</taxon>
        <taxon>Frigoriflavimonas</taxon>
    </lineage>
</organism>